<dbReference type="InterPro" id="IPR050810">
    <property type="entry name" value="Bact_Secretion_Sys_Channel"/>
</dbReference>
<comment type="subcellular location">
    <subcellularLocation>
        <location evidence="1">Membrane</location>
    </subcellularLocation>
</comment>
<reference evidence="5 6" key="1">
    <citation type="submission" date="2019-02" db="EMBL/GenBank/DDBJ databases">
        <authorList>
            <person name="Fomenkov A."/>
            <person name="Dubinina G."/>
            <person name="Grabovich M."/>
            <person name="Vincze T."/>
            <person name="Roberts R.J."/>
        </authorList>
    </citation>
    <scope>NUCLEOTIDE SEQUENCE [LARGE SCALE GENOMIC DNA]</scope>
    <source>
        <strain evidence="5 6">P</strain>
    </source>
</reference>
<proteinExistence type="inferred from homology"/>
<sequence length="718" mass="81418">MKLKNQTLTLLFIIVFTPRLYSQAQVLEFDNKPVTDVLLVLADLTGKNIIPDESVTGNCSYYFTTENIDKALNLFLQSQKLYLTEADGVYRVSKIEINIDSESRISLNCDSVDLKLILDRLSTLGGKTILYDRLEADKISLNIKTLELKVVLEIIMKKYNDYVIEENENYYYIKKDIQDPNSLTNGLTETDGIVVNDKELYSINLNRVRFSMVIKELFTKAGKEYSLQGRNDNIIERINYKDKTLEQMLNLILEEGSSDYVLSNNIYYIFDINKTEIANRHILTRIIKLENILVKDLLKLMPGSFMSNNVLKVDEDTNSVIVYGTNIKTEPIIQFIDLIDRDLQKRPRLIKTSFISADNFKNILLKQYSQSSIINMDKDSFLILLTDNEYKELLLLKNQMDLAPKSHTITLKYIKSEDLLDNLPKTVNLDQIVTTPNPSVIYYYGEDQAYRSFLAELDKMDKPVPQLKYKILVLQNSIGDDFTFGINTKAHSEGNGDITLPEDEWSAFSGNLGNLLGLNFNVLSAFGPLFSFELNAALNNNRSKILVDTTLQALSGKKVSFRNTTTSRFYQTTVNSDGDVEKTGATQEVSWGIILDIEGWTSGDGMVTVSVQSTLSDETTVSGDNSGIPSTSEKIVNTEVRTREGVPVVIGGLISSKKETTQEKTPLLGDIPLLGFLFRKNVERQTQSEFTIYLLPYIEDGLLDNIDKKMEKAYKEFL</sequence>
<evidence type="ECO:0000313" key="5">
    <source>
        <dbReference type="EMBL" id="QEN05067.1"/>
    </source>
</evidence>
<dbReference type="EMBL" id="CP035807">
    <property type="protein sequence ID" value="QEN05067.1"/>
    <property type="molecule type" value="Genomic_DNA"/>
</dbReference>
<dbReference type="AlphaFoldDB" id="A0A5C1QC81"/>
<dbReference type="PRINTS" id="PR00811">
    <property type="entry name" value="BCTERIALGSPD"/>
</dbReference>
<dbReference type="Proteomes" id="UP000323824">
    <property type="component" value="Chromosome"/>
</dbReference>
<dbReference type="PANTHER" id="PTHR30332">
    <property type="entry name" value="PROBABLE GENERAL SECRETION PATHWAY PROTEIN D"/>
    <property type="match status" value="1"/>
</dbReference>
<dbReference type="PANTHER" id="PTHR30332:SF17">
    <property type="entry name" value="TYPE IV PILIATION SYSTEM PROTEIN DR_0774-RELATED"/>
    <property type="match status" value="1"/>
</dbReference>
<protein>
    <recommendedName>
        <fullName evidence="4">Type II/III secretion system secretin-like domain-containing protein</fullName>
    </recommendedName>
</protein>
<dbReference type="OrthoDB" id="9779724at2"/>
<dbReference type="InterPro" id="IPR001775">
    <property type="entry name" value="GspD/PilQ"/>
</dbReference>
<accession>A0A5C1QC81</accession>
<dbReference type="InterPro" id="IPR004846">
    <property type="entry name" value="T2SS/T3SS_dom"/>
</dbReference>
<evidence type="ECO:0000256" key="1">
    <source>
        <dbReference type="ARBA" id="ARBA00004370"/>
    </source>
</evidence>
<organism evidence="5 6">
    <name type="scientific">Thiospirochaeta perfilievii</name>
    <dbReference type="NCBI Taxonomy" id="252967"/>
    <lineage>
        <taxon>Bacteria</taxon>
        <taxon>Pseudomonadati</taxon>
        <taxon>Spirochaetota</taxon>
        <taxon>Spirochaetia</taxon>
        <taxon>Spirochaetales</taxon>
        <taxon>Spirochaetaceae</taxon>
        <taxon>Thiospirochaeta</taxon>
    </lineage>
</organism>
<keyword evidence="6" id="KW-1185">Reference proteome</keyword>
<comment type="similarity">
    <text evidence="3">Belongs to the bacterial secretin family.</text>
</comment>
<dbReference type="RefSeq" id="WP_149568308.1">
    <property type="nucleotide sequence ID" value="NZ_CP035807.1"/>
</dbReference>
<reference evidence="5 6" key="2">
    <citation type="submission" date="2019-09" db="EMBL/GenBank/DDBJ databases">
        <title>Complete Genome Sequence and Methylome Analysis of free living Spirochaetas.</title>
        <authorList>
            <person name="Leshcheva N."/>
            <person name="Mikheeva N."/>
        </authorList>
    </citation>
    <scope>NUCLEOTIDE SEQUENCE [LARGE SCALE GENOMIC DNA]</scope>
    <source>
        <strain evidence="5 6">P</strain>
    </source>
</reference>
<evidence type="ECO:0000256" key="3">
    <source>
        <dbReference type="RuleBase" id="RU004003"/>
    </source>
</evidence>
<dbReference type="InterPro" id="IPR038591">
    <property type="entry name" value="NolW-like_sf"/>
</dbReference>
<evidence type="ECO:0000259" key="4">
    <source>
        <dbReference type="Pfam" id="PF00263"/>
    </source>
</evidence>
<dbReference type="GO" id="GO:0015627">
    <property type="term" value="C:type II protein secretion system complex"/>
    <property type="evidence" value="ECO:0007669"/>
    <property type="project" value="TreeGrafter"/>
</dbReference>
<feature type="domain" description="Type II/III secretion system secretin-like" evidence="4">
    <location>
        <begin position="539"/>
        <end position="698"/>
    </location>
</feature>
<dbReference type="GO" id="GO:0009306">
    <property type="term" value="P:protein secretion"/>
    <property type="evidence" value="ECO:0007669"/>
    <property type="project" value="InterPro"/>
</dbReference>
<keyword evidence="2" id="KW-0472">Membrane</keyword>
<name>A0A5C1QC81_9SPIO</name>
<evidence type="ECO:0000313" key="6">
    <source>
        <dbReference type="Proteomes" id="UP000323824"/>
    </source>
</evidence>
<evidence type="ECO:0000256" key="2">
    <source>
        <dbReference type="ARBA" id="ARBA00023136"/>
    </source>
</evidence>
<dbReference type="Gene3D" id="3.30.1370.120">
    <property type="match status" value="1"/>
</dbReference>
<dbReference type="Pfam" id="PF00263">
    <property type="entry name" value="Secretin"/>
    <property type="match status" value="1"/>
</dbReference>
<dbReference type="KEGG" id="sper:EW093_10215"/>
<dbReference type="Gene3D" id="3.30.1370.130">
    <property type="match status" value="1"/>
</dbReference>
<dbReference type="GO" id="GO:0016020">
    <property type="term" value="C:membrane"/>
    <property type="evidence" value="ECO:0007669"/>
    <property type="project" value="UniProtKB-SubCell"/>
</dbReference>
<gene>
    <name evidence="5" type="ORF">EW093_10215</name>
</gene>